<dbReference type="PANTHER" id="PTHR19879:SF9">
    <property type="entry name" value="TRANSCRIPTION INITIATION FACTOR TFIID SUBUNIT 5"/>
    <property type="match status" value="1"/>
</dbReference>
<evidence type="ECO:0000313" key="2">
    <source>
        <dbReference type="EMBL" id="KAG5460682.1"/>
    </source>
</evidence>
<feature type="non-terminal residue" evidence="2">
    <location>
        <position position="1"/>
    </location>
</feature>
<dbReference type="AlphaFoldDB" id="A0A8H7ZWZ4"/>
<organism evidence="2 3">
    <name type="scientific">Olpidium bornovanus</name>
    <dbReference type="NCBI Taxonomy" id="278681"/>
    <lineage>
        <taxon>Eukaryota</taxon>
        <taxon>Fungi</taxon>
        <taxon>Fungi incertae sedis</taxon>
        <taxon>Olpidiomycota</taxon>
        <taxon>Olpidiomycotina</taxon>
        <taxon>Olpidiomycetes</taxon>
        <taxon>Olpidiales</taxon>
        <taxon>Olpidiaceae</taxon>
        <taxon>Olpidium</taxon>
    </lineage>
</organism>
<evidence type="ECO:0000313" key="3">
    <source>
        <dbReference type="Proteomes" id="UP000673691"/>
    </source>
</evidence>
<keyword evidence="1" id="KW-0853">WD repeat</keyword>
<dbReference type="OrthoDB" id="6262491at2759"/>
<keyword evidence="3" id="KW-1185">Reference proteome</keyword>
<reference evidence="2 3" key="1">
    <citation type="journal article" name="Sci. Rep.">
        <title>Genome-scale phylogenetic analyses confirm Olpidium as the closest living zoosporic fungus to the non-flagellated, terrestrial fungi.</title>
        <authorList>
            <person name="Chang Y."/>
            <person name="Rochon D."/>
            <person name="Sekimoto S."/>
            <person name="Wang Y."/>
            <person name="Chovatia M."/>
            <person name="Sandor L."/>
            <person name="Salamov A."/>
            <person name="Grigoriev I.V."/>
            <person name="Stajich J.E."/>
            <person name="Spatafora J.W."/>
        </authorList>
    </citation>
    <scope>NUCLEOTIDE SEQUENCE [LARGE SCALE GENOMIC DNA]</scope>
    <source>
        <strain evidence="2">S191</strain>
    </source>
</reference>
<feature type="repeat" description="WD" evidence="1">
    <location>
        <begin position="95"/>
        <end position="127"/>
    </location>
</feature>
<dbReference type="SUPFAM" id="SSF50978">
    <property type="entry name" value="WD40 repeat-like"/>
    <property type="match status" value="1"/>
</dbReference>
<dbReference type="Pfam" id="PF00400">
    <property type="entry name" value="WD40"/>
    <property type="match status" value="1"/>
</dbReference>
<dbReference type="InterPro" id="IPR015943">
    <property type="entry name" value="WD40/YVTN_repeat-like_dom_sf"/>
</dbReference>
<comment type="caution">
    <text evidence="2">The sequence shown here is derived from an EMBL/GenBank/DDBJ whole genome shotgun (WGS) entry which is preliminary data.</text>
</comment>
<accession>A0A8H7ZWZ4</accession>
<name>A0A8H7ZWZ4_9FUNG</name>
<dbReference type="PANTHER" id="PTHR19879">
    <property type="entry name" value="TRANSCRIPTION INITIATION FACTOR TFIID"/>
    <property type="match status" value="1"/>
</dbReference>
<dbReference type="Proteomes" id="UP000673691">
    <property type="component" value="Unassembled WGS sequence"/>
</dbReference>
<dbReference type="InterPro" id="IPR001680">
    <property type="entry name" value="WD40_rpt"/>
</dbReference>
<dbReference type="EMBL" id="JAEFCI010004860">
    <property type="protein sequence ID" value="KAG5460682.1"/>
    <property type="molecule type" value="Genomic_DNA"/>
</dbReference>
<dbReference type="PROSITE" id="PS50082">
    <property type="entry name" value="WD_REPEATS_2"/>
    <property type="match status" value="1"/>
</dbReference>
<dbReference type="SMART" id="SM00320">
    <property type="entry name" value="WD40"/>
    <property type="match status" value="1"/>
</dbReference>
<proteinExistence type="predicted"/>
<sequence>GLRRSNSHEDVYGVAAEIAEQVADNILESSASAAGLGGSGNGALGAGGGPGANSGSKYPLDSSVLLATGSAEPYAYVYNAGSCDGNSAAELVQRLEGHTDRVYAVSFHPFEPILATCSADFSIRIWSPSRRVKKK</sequence>
<evidence type="ECO:0000256" key="1">
    <source>
        <dbReference type="PROSITE-ProRule" id="PRU00221"/>
    </source>
</evidence>
<gene>
    <name evidence="2" type="ORF">BJ554DRAFT_7233</name>
</gene>
<dbReference type="InterPro" id="IPR036322">
    <property type="entry name" value="WD40_repeat_dom_sf"/>
</dbReference>
<dbReference type="Gene3D" id="2.130.10.10">
    <property type="entry name" value="YVTN repeat-like/Quinoprotein amine dehydrogenase"/>
    <property type="match status" value="1"/>
</dbReference>
<dbReference type="PROSITE" id="PS50294">
    <property type="entry name" value="WD_REPEATS_REGION"/>
    <property type="match status" value="1"/>
</dbReference>
<protein>
    <submittedName>
        <fullName evidence="2">Uncharacterized protein</fullName>
    </submittedName>
</protein>